<protein>
    <recommendedName>
        <fullName evidence="9">Beta-galactosidase</fullName>
    </recommendedName>
</protein>
<keyword evidence="5" id="KW-1133">Transmembrane helix</keyword>
<reference evidence="7 8" key="1">
    <citation type="submission" date="2013-11" db="EMBL/GenBank/DDBJ databases">
        <title>The Genome Sequence of Phytophthora parasitica P1976.</title>
        <authorList>
            <consortium name="The Broad Institute Genomics Platform"/>
            <person name="Russ C."/>
            <person name="Tyler B."/>
            <person name="Panabieres F."/>
            <person name="Shan W."/>
            <person name="Tripathy S."/>
            <person name="Grunwald N."/>
            <person name="Machado M."/>
            <person name="Johnson C.S."/>
            <person name="Walker B."/>
            <person name="Young S."/>
            <person name="Zeng Q."/>
            <person name="Gargeya S."/>
            <person name="Fitzgerald M."/>
            <person name="Haas B."/>
            <person name="Abouelleil A."/>
            <person name="Allen A.W."/>
            <person name="Alvarado L."/>
            <person name="Arachchi H.M."/>
            <person name="Berlin A.M."/>
            <person name="Chapman S.B."/>
            <person name="Gainer-Dewar J."/>
            <person name="Goldberg J."/>
            <person name="Griggs A."/>
            <person name="Gujja S."/>
            <person name="Hansen M."/>
            <person name="Howarth C."/>
            <person name="Imamovic A."/>
            <person name="Ireland A."/>
            <person name="Larimer J."/>
            <person name="McCowan C."/>
            <person name="Murphy C."/>
            <person name="Pearson M."/>
            <person name="Poon T.W."/>
            <person name="Priest M."/>
            <person name="Roberts A."/>
            <person name="Saif S."/>
            <person name="Shea T."/>
            <person name="Sisk P."/>
            <person name="Sykes S."/>
            <person name="Wortman J."/>
            <person name="Nusbaum C."/>
            <person name="Birren B."/>
        </authorList>
    </citation>
    <scope>NUCLEOTIDE SEQUENCE [LARGE SCALE GENOMIC DNA]</scope>
    <source>
        <strain evidence="7 8">P1976</strain>
    </source>
</reference>
<gene>
    <name evidence="7" type="ORF">F444_02694</name>
</gene>
<dbReference type="PRINTS" id="PR00131">
    <property type="entry name" value="GLHYDRLASE1"/>
</dbReference>
<organism evidence="7 8">
    <name type="scientific">Phytophthora nicotianae P1976</name>
    <dbReference type="NCBI Taxonomy" id="1317066"/>
    <lineage>
        <taxon>Eukaryota</taxon>
        <taxon>Sar</taxon>
        <taxon>Stramenopiles</taxon>
        <taxon>Oomycota</taxon>
        <taxon>Peronosporomycetes</taxon>
        <taxon>Peronosporales</taxon>
        <taxon>Peronosporaceae</taxon>
        <taxon>Phytophthora</taxon>
    </lineage>
</organism>
<feature type="signal peptide" evidence="6">
    <location>
        <begin position="1"/>
        <end position="23"/>
    </location>
</feature>
<accession>A0A081AWH3</accession>
<evidence type="ECO:0000256" key="1">
    <source>
        <dbReference type="ARBA" id="ARBA00010838"/>
    </source>
</evidence>
<keyword evidence="2" id="KW-0378">Hydrolase</keyword>
<dbReference type="InterPro" id="IPR001360">
    <property type="entry name" value="Glyco_hydro_1"/>
</dbReference>
<evidence type="ECO:0000256" key="6">
    <source>
        <dbReference type="SAM" id="SignalP"/>
    </source>
</evidence>
<sequence length="580" mass="65323">MGLLYRLGLATAVVALLSRPTTASEPRCFPTDFLFGSATASYQVEGAWSEDGRTPSIWDDFCRQQPGFQCANVANDFYHRYADDIKLMVETGLQSFRFSVSWSRVMNWDPETRRMQRNAPGLVFYHALLDKLIENGISPILTIYHWDLPTELHNELAPQGWENPDIIDHFVQYSTLLYHEFGDKVDFWTTFNEPLSFVVYGYNTGLHPPGFHDSATLVYKVAHNVLLSHGYAVQKFRELKSGGVIQSKARIGIVLNANQFYPVDANNPSDVEATERAMNFEFGWWLLPITTGDYPAVMRERVGDRLPRFTADEAAILKGSYDVFMLNHYFSRAVTDCDSEASSTPCFSLHVGFGQDKGVDDSQLVPGSRPGLQDSKGNNYCKSYTAYPPGYLDTIKWMHAKDPSAKILLTENGWCGDDEVDNWTQLWFFQSYTEQVYKAVVEEKIPVIGYTAWSFLDNYEWGSYGPRFGLYYVNFTEETGSPDFEKPKPTDLQRIARPSAKWLSKVASTGCLDELPHKQETAAVIMRAAAREEPSVITGAAFSIELFVGAVAAAVGTVVLAAATWRRRQGYSVIPRFSTI</sequence>
<dbReference type="Proteomes" id="UP000028582">
    <property type="component" value="Unassembled WGS sequence"/>
</dbReference>
<dbReference type="EMBL" id="ANJA01000527">
    <property type="protein sequence ID" value="ETO83234.1"/>
    <property type="molecule type" value="Genomic_DNA"/>
</dbReference>
<dbReference type="PROSITE" id="PS00653">
    <property type="entry name" value="GLYCOSYL_HYDROL_F1_2"/>
    <property type="match status" value="1"/>
</dbReference>
<proteinExistence type="inferred from homology"/>
<dbReference type="InterPro" id="IPR017853">
    <property type="entry name" value="GH"/>
</dbReference>
<comment type="caution">
    <text evidence="7">The sequence shown here is derived from an EMBL/GenBank/DDBJ whole genome shotgun (WGS) entry which is preliminary data.</text>
</comment>
<dbReference type="PANTHER" id="PTHR10353">
    <property type="entry name" value="GLYCOSYL HYDROLASE"/>
    <property type="match status" value="1"/>
</dbReference>
<comment type="similarity">
    <text evidence="1 4">Belongs to the glycosyl hydrolase 1 family.</text>
</comment>
<evidence type="ECO:0000256" key="4">
    <source>
        <dbReference type="RuleBase" id="RU003690"/>
    </source>
</evidence>
<dbReference type="OrthoDB" id="65569at2759"/>
<feature type="transmembrane region" description="Helical" evidence="5">
    <location>
        <begin position="546"/>
        <end position="565"/>
    </location>
</feature>
<keyword evidence="5" id="KW-0812">Transmembrane</keyword>
<dbReference type="AlphaFoldDB" id="A0A081AWH3"/>
<evidence type="ECO:0000256" key="2">
    <source>
        <dbReference type="ARBA" id="ARBA00022801"/>
    </source>
</evidence>
<evidence type="ECO:0000256" key="5">
    <source>
        <dbReference type="SAM" id="Phobius"/>
    </source>
</evidence>
<keyword evidence="3" id="KW-0326">Glycosidase</keyword>
<evidence type="ECO:0000313" key="8">
    <source>
        <dbReference type="Proteomes" id="UP000028582"/>
    </source>
</evidence>
<dbReference type="FunFam" id="3.20.20.80:FF:000099">
    <property type="entry name" value="Lactase-phlorizin hydrolase, putative"/>
    <property type="match status" value="1"/>
</dbReference>
<dbReference type="GO" id="GO:0008422">
    <property type="term" value="F:beta-glucosidase activity"/>
    <property type="evidence" value="ECO:0007669"/>
    <property type="project" value="TreeGrafter"/>
</dbReference>
<dbReference type="PANTHER" id="PTHR10353:SF36">
    <property type="entry name" value="LP05116P"/>
    <property type="match status" value="1"/>
</dbReference>
<evidence type="ECO:0000313" key="7">
    <source>
        <dbReference type="EMBL" id="ETO83234.1"/>
    </source>
</evidence>
<dbReference type="Gene3D" id="3.20.20.80">
    <property type="entry name" value="Glycosidases"/>
    <property type="match status" value="1"/>
</dbReference>
<dbReference type="Pfam" id="PF00232">
    <property type="entry name" value="Glyco_hydro_1"/>
    <property type="match status" value="1"/>
</dbReference>
<keyword evidence="5" id="KW-0472">Membrane</keyword>
<keyword evidence="6" id="KW-0732">Signal</keyword>
<dbReference type="SUPFAM" id="SSF51445">
    <property type="entry name" value="(Trans)glycosidases"/>
    <property type="match status" value="1"/>
</dbReference>
<dbReference type="InterPro" id="IPR033132">
    <property type="entry name" value="GH_1_N_CS"/>
</dbReference>
<name>A0A081AWH3_PHYNI</name>
<dbReference type="GO" id="GO:0005975">
    <property type="term" value="P:carbohydrate metabolic process"/>
    <property type="evidence" value="ECO:0007669"/>
    <property type="project" value="InterPro"/>
</dbReference>
<evidence type="ECO:0008006" key="9">
    <source>
        <dbReference type="Google" id="ProtNLM"/>
    </source>
</evidence>
<evidence type="ECO:0000256" key="3">
    <source>
        <dbReference type="ARBA" id="ARBA00023295"/>
    </source>
</evidence>
<feature type="chain" id="PRO_5001754528" description="Beta-galactosidase" evidence="6">
    <location>
        <begin position="24"/>
        <end position="580"/>
    </location>
</feature>